<dbReference type="Proteomes" id="UP001596391">
    <property type="component" value="Unassembled WGS sequence"/>
</dbReference>
<proteinExistence type="inferred from homology"/>
<dbReference type="EC" id="5.1.3.15" evidence="4"/>
<dbReference type="PANTHER" id="PTHR11122:SF13">
    <property type="entry name" value="GLUCOSE-6-PHOSPHATE 1-EPIMERASE"/>
    <property type="match status" value="1"/>
</dbReference>
<dbReference type="RefSeq" id="WP_390235158.1">
    <property type="nucleotide sequence ID" value="NZ_JBHSWI010000001.1"/>
</dbReference>
<accession>A0ABW1Z9R0</accession>
<keyword evidence="6" id="KW-1185">Reference proteome</keyword>
<dbReference type="GO" id="GO:0016853">
    <property type="term" value="F:isomerase activity"/>
    <property type="evidence" value="ECO:0007669"/>
    <property type="project" value="UniProtKB-KW"/>
</dbReference>
<dbReference type="InterPro" id="IPR011013">
    <property type="entry name" value="Gal_mutarotase_sf_dom"/>
</dbReference>
<dbReference type="InterPro" id="IPR025532">
    <property type="entry name" value="G6P_1-epimerase"/>
</dbReference>
<comment type="similarity">
    <text evidence="2 4">Belongs to the glucose-6-phosphate 1-epimerase family.</text>
</comment>
<evidence type="ECO:0000313" key="6">
    <source>
        <dbReference type="Proteomes" id="UP001596391"/>
    </source>
</evidence>
<dbReference type="PIRSF" id="PIRSF016020">
    <property type="entry name" value="PHexose_mutarotase"/>
    <property type="match status" value="1"/>
</dbReference>
<dbReference type="InterPro" id="IPR008183">
    <property type="entry name" value="Aldose_1/G6P_1-epimerase"/>
</dbReference>
<dbReference type="PANTHER" id="PTHR11122">
    <property type="entry name" value="APOSPORY-ASSOCIATED PROTEIN C-RELATED"/>
    <property type="match status" value="1"/>
</dbReference>
<protein>
    <recommendedName>
        <fullName evidence="4">Putative glucose-6-phosphate 1-epimerase</fullName>
        <ecNumber evidence="4">5.1.3.15</ecNumber>
    </recommendedName>
</protein>
<evidence type="ECO:0000256" key="2">
    <source>
        <dbReference type="ARBA" id="ARBA00005866"/>
    </source>
</evidence>
<name>A0ABW1Z9R0_9BACT</name>
<dbReference type="SUPFAM" id="SSF74650">
    <property type="entry name" value="Galactose mutarotase-like"/>
    <property type="match status" value="1"/>
</dbReference>
<dbReference type="EMBL" id="JBHSWI010000001">
    <property type="protein sequence ID" value="MFC6646142.1"/>
    <property type="molecule type" value="Genomic_DNA"/>
</dbReference>
<dbReference type="Gene3D" id="2.70.98.10">
    <property type="match status" value="1"/>
</dbReference>
<evidence type="ECO:0000256" key="1">
    <source>
        <dbReference type="ARBA" id="ARBA00001096"/>
    </source>
</evidence>
<organism evidence="5 6">
    <name type="scientific">Granulicella cerasi</name>
    <dbReference type="NCBI Taxonomy" id="741063"/>
    <lineage>
        <taxon>Bacteria</taxon>
        <taxon>Pseudomonadati</taxon>
        <taxon>Acidobacteriota</taxon>
        <taxon>Terriglobia</taxon>
        <taxon>Terriglobales</taxon>
        <taxon>Acidobacteriaceae</taxon>
        <taxon>Granulicella</taxon>
    </lineage>
</organism>
<evidence type="ECO:0000256" key="4">
    <source>
        <dbReference type="PIRNR" id="PIRNR016020"/>
    </source>
</evidence>
<evidence type="ECO:0000256" key="3">
    <source>
        <dbReference type="ARBA" id="ARBA00023235"/>
    </source>
</evidence>
<dbReference type="InterPro" id="IPR014718">
    <property type="entry name" value="GH-type_carb-bd"/>
</dbReference>
<comment type="catalytic activity">
    <reaction evidence="1">
        <text>alpha-D-glucose 6-phosphate = beta-D-glucose 6-phosphate</text>
        <dbReference type="Rhea" id="RHEA:16249"/>
        <dbReference type="ChEBI" id="CHEBI:58225"/>
        <dbReference type="ChEBI" id="CHEBI:58247"/>
        <dbReference type="EC" id="5.1.3.15"/>
    </reaction>
</comment>
<dbReference type="CDD" id="cd09020">
    <property type="entry name" value="D-hex-6-P-epi_like"/>
    <property type="match status" value="1"/>
</dbReference>
<dbReference type="Pfam" id="PF01263">
    <property type="entry name" value="Aldose_epim"/>
    <property type="match status" value="1"/>
</dbReference>
<comment type="caution">
    <text evidence="5">The sequence shown here is derived from an EMBL/GenBank/DDBJ whole genome shotgun (WGS) entry which is preliminary data.</text>
</comment>
<keyword evidence="3 4" id="KW-0413">Isomerase</keyword>
<gene>
    <name evidence="5" type="ORF">ACFQBQ_11225</name>
</gene>
<evidence type="ECO:0000313" key="5">
    <source>
        <dbReference type="EMBL" id="MFC6646142.1"/>
    </source>
</evidence>
<sequence>MASANDLNALYSIPGVLEFTTGPNELVRAEITSPSCSAELYLHGAHLTQWKPTDTAEPVLFLSPLSGFAPGKAIRGGIPVIFPWFGARSEEVTGHSKDGGQHGFARTTEWEVAFAASVGDAVHLVLTFGPSNATRALGFDGFRAALEFRLGEELHVRMTVANEGSEPLVFEEALHTYLQVGDPEQVKLHGLGQTEFLDKFDDFKRKTQDNEVLTLTGATDRPYLNTTASITIEDPAFARKLVVGKGGSRTTVVWNPWSELSGTMADLGPDAWQHFVCVEAANAFEDRITLSPKAAHIMETTISVEPLA</sequence>
<reference evidence="6" key="1">
    <citation type="journal article" date="2019" name="Int. J. Syst. Evol. Microbiol.">
        <title>The Global Catalogue of Microorganisms (GCM) 10K type strain sequencing project: providing services to taxonomists for standard genome sequencing and annotation.</title>
        <authorList>
            <consortium name="The Broad Institute Genomics Platform"/>
            <consortium name="The Broad Institute Genome Sequencing Center for Infectious Disease"/>
            <person name="Wu L."/>
            <person name="Ma J."/>
        </authorList>
    </citation>
    <scope>NUCLEOTIDE SEQUENCE [LARGE SCALE GENOMIC DNA]</scope>
    <source>
        <strain evidence="6">CGMCC 1.16026</strain>
    </source>
</reference>